<evidence type="ECO:0000313" key="2">
    <source>
        <dbReference type="EMBL" id="KAF0710932.1"/>
    </source>
</evidence>
<evidence type="ECO:0000313" key="4">
    <source>
        <dbReference type="Proteomes" id="UP000478052"/>
    </source>
</evidence>
<dbReference type="SUPFAM" id="SSF56219">
    <property type="entry name" value="DNase I-like"/>
    <property type="match status" value="1"/>
</dbReference>
<feature type="domain" description="Endonuclease/exonuclease/phosphatase" evidence="1">
    <location>
        <begin position="145"/>
        <end position="238"/>
    </location>
</feature>
<name>A0A6G0VXX7_APHCR</name>
<dbReference type="EMBL" id="VUJU01008605">
    <property type="protein sequence ID" value="KAF0728269.1"/>
    <property type="molecule type" value="Genomic_DNA"/>
</dbReference>
<dbReference type="PANTHER" id="PTHR33273">
    <property type="entry name" value="DOMAIN-CONTAINING PROTEIN, PUTATIVE-RELATED"/>
    <property type="match status" value="1"/>
</dbReference>
<dbReference type="Pfam" id="PF14529">
    <property type="entry name" value="Exo_endo_phos_2"/>
    <property type="match status" value="1"/>
</dbReference>
<dbReference type="OrthoDB" id="6776929at2759"/>
<dbReference type="Gene3D" id="3.60.10.10">
    <property type="entry name" value="Endonuclease/exonuclease/phosphatase"/>
    <property type="match status" value="1"/>
</dbReference>
<reference evidence="2 4" key="1">
    <citation type="submission" date="2019-08" db="EMBL/GenBank/DDBJ databases">
        <title>Whole genome of Aphis craccivora.</title>
        <authorList>
            <person name="Voronova N.V."/>
            <person name="Shulinski R.S."/>
            <person name="Bandarenka Y.V."/>
            <person name="Zhorov D.G."/>
            <person name="Warner D."/>
        </authorList>
    </citation>
    <scope>NUCLEOTIDE SEQUENCE [LARGE SCALE GENOMIC DNA]</scope>
    <source>
        <strain evidence="2">180601</strain>
        <tissue evidence="2">Whole Body</tissue>
    </source>
</reference>
<proteinExistence type="predicted"/>
<dbReference type="InterPro" id="IPR036691">
    <property type="entry name" value="Endo/exonu/phosph_ase_sf"/>
</dbReference>
<comment type="caution">
    <text evidence="2">The sequence shown here is derived from an EMBL/GenBank/DDBJ whole genome shotgun (WGS) entry which is preliminary data.</text>
</comment>
<keyword evidence="2" id="KW-0378">Hydrolase</keyword>
<keyword evidence="4" id="KW-1185">Reference proteome</keyword>
<evidence type="ECO:0000313" key="3">
    <source>
        <dbReference type="EMBL" id="KAF0728269.1"/>
    </source>
</evidence>
<dbReference type="AlphaFoldDB" id="A0A6G0VXX7"/>
<gene>
    <name evidence="3" type="ORF">FWK35_00024084</name>
    <name evidence="2" type="ORF">FWK35_00030861</name>
</gene>
<evidence type="ECO:0000259" key="1">
    <source>
        <dbReference type="Pfam" id="PF14529"/>
    </source>
</evidence>
<keyword evidence="2" id="KW-0540">Nuclease</keyword>
<keyword evidence="2" id="KW-0269">Exonuclease</keyword>
<dbReference type="EMBL" id="VUJU01011476">
    <property type="protein sequence ID" value="KAF0710932.1"/>
    <property type="molecule type" value="Genomic_DNA"/>
</dbReference>
<dbReference type="InterPro" id="IPR005135">
    <property type="entry name" value="Endo/exonuclease/phosphatase"/>
</dbReference>
<dbReference type="Proteomes" id="UP000478052">
    <property type="component" value="Unassembled WGS sequence"/>
</dbReference>
<dbReference type="GO" id="GO:0004527">
    <property type="term" value="F:exonuclease activity"/>
    <property type="evidence" value="ECO:0007669"/>
    <property type="project" value="UniProtKB-KW"/>
</dbReference>
<dbReference type="PANTHER" id="PTHR33273:SF4">
    <property type="entry name" value="ENDONUCLEASE_EXONUCLEASE_PHOSPHATASE DOMAIN-CONTAINING PROTEIN"/>
    <property type="match status" value="1"/>
</dbReference>
<organism evidence="2 4">
    <name type="scientific">Aphis craccivora</name>
    <name type="common">Cowpea aphid</name>
    <dbReference type="NCBI Taxonomy" id="307492"/>
    <lineage>
        <taxon>Eukaryota</taxon>
        <taxon>Metazoa</taxon>
        <taxon>Ecdysozoa</taxon>
        <taxon>Arthropoda</taxon>
        <taxon>Hexapoda</taxon>
        <taxon>Insecta</taxon>
        <taxon>Pterygota</taxon>
        <taxon>Neoptera</taxon>
        <taxon>Paraneoptera</taxon>
        <taxon>Hemiptera</taxon>
        <taxon>Sternorrhyncha</taxon>
        <taxon>Aphidomorpha</taxon>
        <taxon>Aphidoidea</taxon>
        <taxon>Aphididae</taxon>
        <taxon>Aphidini</taxon>
        <taxon>Aphis</taxon>
        <taxon>Aphis</taxon>
    </lineage>
</organism>
<sequence length="243" mass="27757">MKKLGQHSTIYENFGNKQINIHSLCEDIDSNISSTFDTIEKIRPYIDDRSTKIRLTKLRNLLFQNIQRLLYDLKPNILCFQETNLKHTQSSQIKDYNGYFKNRVNPGRASGGVAIFTKDNIESEEVYLNTHLEAIAVSIKLQKQICICNIYIPDSTPLTLHDLSQIISLLPKPFVILGDFNSRNTLWGSSYTDKRGKIMERLLERSDLILLNNGKPTRHNPVNGNFSAIDLSIASPLHQSHLT</sequence>
<protein>
    <submittedName>
        <fullName evidence="2">Endo/exonuclease/phosphatase domain-containing protein</fullName>
    </submittedName>
</protein>
<accession>A0A6G0VXX7</accession>